<comment type="caution">
    <text evidence="2">The sequence shown here is derived from an EMBL/GenBank/DDBJ whole genome shotgun (WGS) entry which is preliminary data.</text>
</comment>
<feature type="domain" description="HTH cro/C1-type" evidence="1">
    <location>
        <begin position="21"/>
        <end position="75"/>
    </location>
</feature>
<accession>A0ABT0XYY9</accession>
<name>A0ABT0XYY9_9ACTN</name>
<dbReference type="PROSITE" id="PS50943">
    <property type="entry name" value="HTH_CROC1"/>
    <property type="match status" value="1"/>
</dbReference>
<dbReference type="Gene3D" id="1.10.260.40">
    <property type="entry name" value="lambda repressor-like DNA-binding domains"/>
    <property type="match status" value="1"/>
</dbReference>
<proteinExistence type="predicted"/>
<evidence type="ECO:0000259" key="1">
    <source>
        <dbReference type="PROSITE" id="PS50943"/>
    </source>
</evidence>
<protein>
    <submittedName>
        <fullName evidence="2">Helix-turn-helix domain-containing protein</fullName>
    </submittedName>
</protein>
<gene>
    <name evidence="2" type="ORF">LXN57_15670</name>
</gene>
<dbReference type="InterPro" id="IPR001387">
    <property type="entry name" value="Cro/C1-type_HTH"/>
</dbReference>
<sequence length="291" mass="31732">MSSEPLSANGGSTSAPVGVVLHRLRTEAGITGQQLGQMVRMSQSKISRIETGAVTVSPRDAGRLARALGASPETIAWVTEQAELSQNRLTDMRSATGSIIVSGRSVASTESGGREFRVFQPVVVVGLAQTAEYARAVLLGVHDARRAAFPDLGEIVVAEAVSARVRRQEVLNNPDCRFFFVMTESVLSNAIVAPEFMLAQIKRLQQLADRPNVELKIIPTAGSWSILHLHGFEVIDDGRVVIDVLNTSIITSGSQDVTLYRHAFDELDHSATGEIRPILESYRRHYLKQLY</sequence>
<dbReference type="EMBL" id="JAMQOL010000019">
    <property type="protein sequence ID" value="MCM4079011.1"/>
    <property type="molecule type" value="Genomic_DNA"/>
</dbReference>
<dbReference type="Pfam" id="PF19054">
    <property type="entry name" value="DUF5753"/>
    <property type="match status" value="1"/>
</dbReference>
<organism evidence="2 3">
    <name type="scientific">Paractinoplanes hotanensis</name>
    <dbReference type="NCBI Taxonomy" id="2906497"/>
    <lineage>
        <taxon>Bacteria</taxon>
        <taxon>Bacillati</taxon>
        <taxon>Actinomycetota</taxon>
        <taxon>Actinomycetes</taxon>
        <taxon>Micromonosporales</taxon>
        <taxon>Micromonosporaceae</taxon>
        <taxon>Paractinoplanes</taxon>
    </lineage>
</organism>
<evidence type="ECO:0000313" key="3">
    <source>
        <dbReference type="Proteomes" id="UP001523216"/>
    </source>
</evidence>
<dbReference type="SUPFAM" id="SSF47413">
    <property type="entry name" value="lambda repressor-like DNA-binding domains"/>
    <property type="match status" value="1"/>
</dbReference>
<reference evidence="2 3" key="1">
    <citation type="submission" date="2022-06" db="EMBL/GenBank/DDBJ databases">
        <title>Actinoplanes abujensis sp. nov., isolated from Nigerian arid soil.</title>
        <authorList>
            <person name="Ding P."/>
        </authorList>
    </citation>
    <scope>NUCLEOTIDE SEQUENCE [LARGE SCALE GENOMIC DNA]</scope>
    <source>
        <strain evidence="3">TRM88002</strain>
    </source>
</reference>
<dbReference type="CDD" id="cd00093">
    <property type="entry name" value="HTH_XRE"/>
    <property type="match status" value="1"/>
</dbReference>
<dbReference type="Proteomes" id="UP001523216">
    <property type="component" value="Unassembled WGS sequence"/>
</dbReference>
<evidence type="ECO:0000313" key="2">
    <source>
        <dbReference type="EMBL" id="MCM4079011.1"/>
    </source>
</evidence>
<keyword evidence="3" id="KW-1185">Reference proteome</keyword>
<dbReference type="RefSeq" id="WP_251798898.1">
    <property type="nucleotide sequence ID" value="NZ_JAMQOL010000019.1"/>
</dbReference>
<dbReference type="Pfam" id="PF13560">
    <property type="entry name" value="HTH_31"/>
    <property type="match status" value="1"/>
</dbReference>
<dbReference type="InterPro" id="IPR043917">
    <property type="entry name" value="DUF5753"/>
</dbReference>
<dbReference type="SMART" id="SM00530">
    <property type="entry name" value="HTH_XRE"/>
    <property type="match status" value="1"/>
</dbReference>
<dbReference type="InterPro" id="IPR010982">
    <property type="entry name" value="Lambda_DNA-bd_dom_sf"/>
</dbReference>